<dbReference type="EMBL" id="JACOPQ010000014">
    <property type="protein sequence ID" value="MBC5738307.1"/>
    <property type="molecule type" value="Genomic_DNA"/>
</dbReference>
<evidence type="ECO:0000313" key="2">
    <source>
        <dbReference type="EMBL" id="MBC5738307.1"/>
    </source>
</evidence>
<dbReference type="Pfam" id="PF09479">
    <property type="entry name" value="Flg_new"/>
    <property type="match status" value="1"/>
</dbReference>
<accession>A0A8J6J970</accession>
<dbReference type="GO" id="GO:0030313">
    <property type="term" value="C:cell envelope"/>
    <property type="evidence" value="ECO:0007669"/>
    <property type="project" value="UniProtKB-SubCell"/>
</dbReference>
<name>A0A8J6J970_9FIRM</name>
<reference evidence="2" key="1">
    <citation type="submission" date="2020-08" db="EMBL/GenBank/DDBJ databases">
        <title>Genome public.</title>
        <authorList>
            <person name="Liu C."/>
            <person name="Sun Q."/>
        </authorList>
    </citation>
    <scope>NUCLEOTIDE SEQUENCE</scope>
    <source>
        <strain evidence="2">NSJ-52</strain>
    </source>
</reference>
<gene>
    <name evidence="2" type="ORF">H8S62_14940</name>
</gene>
<comment type="subcellular location">
    <subcellularLocation>
        <location evidence="1">Cell envelope</location>
    </subcellularLocation>
</comment>
<comment type="caution">
    <text evidence="2">The sequence shown here is derived from an EMBL/GenBank/DDBJ whole genome shotgun (WGS) entry which is preliminary data.</text>
</comment>
<dbReference type="RefSeq" id="WP_186920092.1">
    <property type="nucleotide sequence ID" value="NZ_JACOPQ010000014.1"/>
</dbReference>
<proteinExistence type="predicted"/>
<organism evidence="2 3">
    <name type="scientific">Lawsonibacter faecis</name>
    <dbReference type="NCBI Taxonomy" id="2763052"/>
    <lineage>
        <taxon>Bacteria</taxon>
        <taxon>Bacillati</taxon>
        <taxon>Bacillota</taxon>
        <taxon>Clostridia</taxon>
        <taxon>Eubacteriales</taxon>
        <taxon>Oscillospiraceae</taxon>
        <taxon>Lawsonibacter</taxon>
    </lineage>
</organism>
<dbReference type="Proteomes" id="UP000607645">
    <property type="component" value="Unassembled WGS sequence"/>
</dbReference>
<sequence>MDIEQRDDGVTAAETVAEARVYAGFTAQSFAQETTAPDDSTVVEIRYSRNSYPINWVVDGETTTEQVKYGAEIVTPQPPAKQGYIFERWLGFDEGMTMGTDGQTFTARWKPAPDTGYTVKHILQELDESYPAEGDLVKNEVKTGATGSQTAAAPKNYEGFTPGPVTQAEILPDGTTVVEVLYGRNSISKMLWAMSTPKSAGMK</sequence>
<dbReference type="AlphaFoldDB" id="A0A8J6J970"/>
<dbReference type="InterPro" id="IPR013378">
    <property type="entry name" value="InlB-like_B-rpt"/>
</dbReference>
<keyword evidence="3" id="KW-1185">Reference proteome</keyword>
<evidence type="ECO:0000313" key="3">
    <source>
        <dbReference type="Proteomes" id="UP000607645"/>
    </source>
</evidence>
<evidence type="ECO:0000256" key="1">
    <source>
        <dbReference type="ARBA" id="ARBA00004196"/>
    </source>
</evidence>
<evidence type="ECO:0008006" key="4">
    <source>
        <dbReference type="Google" id="ProtNLM"/>
    </source>
</evidence>
<dbReference type="InterPro" id="IPR042229">
    <property type="entry name" value="Listeria/Bacterioides_rpt_sf"/>
</dbReference>
<protein>
    <recommendedName>
        <fullName evidence="4">Bacterial repeat domain-containing protein</fullName>
    </recommendedName>
</protein>
<dbReference type="Gene3D" id="2.60.40.4270">
    <property type="entry name" value="Listeria-Bacteroides repeat domain"/>
    <property type="match status" value="1"/>
</dbReference>